<name>A0A9N7VUM0_PLEPL</name>
<accession>A0A9N7VUM0</accession>
<protein>
    <submittedName>
        <fullName evidence="1">Uncharacterized protein</fullName>
    </submittedName>
</protein>
<comment type="caution">
    <text evidence="1">The sequence shown here is derived from an EMBL/GenBank/DDBJ whole genome shotgun (WGS) entry which is preliminary data.</text>
</comment>
<keyword evidence="2" id="KW-1185">Reference proteome</keyword>
<evidence type="ECO:0000313" key="2">
    <source>
        <dbReference type="Proteomes" id="UP001153269"/>
    </source>
</evidence>
<evidence type="ECO:0000313" key="1">
    <source>
        <dbReference type="EMBL" id="CAB1456039.1"/>
    </source>
</evidence>
<dbReference type="Proteomes" id="UP001153269">
    <property type="component" value="Unassembled WGS sequence"/>
</dbReference>
<dbReference type="AlphaFoldDB" id="A0A9N7VUM0"/>
<reference evidence="1" key="1">
    <citation type="submission" date="2020-03" db="EMBL/GenBank/DDBJ databases">
        <authorList>
            <person name="Weist P."/>
        </authorList>
    </citation>
    <scope>NUCLEOTIDE SEQUENCE</scope>
</reference>
<proteinExistence type="predicted"/>
<gene>
    <name evidence="1" type="ORF">PLEPLA_LOCUS43820</name>
</gene>
<sequence length="73" mass="7909">MGNPRRIGDGLHLDTEKLRSMLIDPLVVRLVTQRSPSSREAVCSHSDAAAAAGVQGFRLLLHVLEKKGDTGFL</sequence>
<organism evidence="1 2">
    <name type="scientific">Pleuronectes platessa</name>
    <name type="common">European plaice</name>
    <dbReference type="NCBI Taxonomy" id="8262"/>
    <lineage>
        <taxon>Eukaryota</taxon>
        <taxon>Metazoa</taxon>
        <taxon>Chordata</taxon>
        <taxon>Craniata</taxon>
        <taxon>Vertebrata</taxon>
        <taxon>Euteleostomi</taxon>
        <taxon>Actinopterygii</taxon>
        <taxon>Neopterygii</taxon>
        <taxon>Teleostei</taxon>
        <taxon>Neoteleostei</taxon>
        <taxon>Acanthomorphata</taxon>
        <taxon>Carangaria</taxon>
        <taxon>Pleuronectiformes</taxon>
        <taxon>Pleuronectoidei</taxon>
        <taxon>Pleuronectidae</taxon>
        <taxon>Pleuronectes</taxon>
    </lineage>
</organism>
<dbReference type="EMBL" id="CADEAL010004282">
    <property type="protein sequence ID" value="CAB1456039.1"/>
    <property type="molecule type" value="Genomic_DNA"/>
</dbReference>